<proteinExistence type="predicted"/>
<gene>
    <name evidence="1" type="ORF">Q8A49_29545</name>
</gene>
<dbReference type="EMBL" id="JAUUCC010000123">
    <property type="protein sequence ID" value="MEE2054649.1"/>
    <property type="molecule type" value="Genomic_DNA"/>
</dbReference>
<evidence type="ECO:0000313" key="2">
    <source>
        <dbReference type="Proteomes" id="UP001348641"/>
    </source>
</evidence>
<comment type="caution">
    <text evidence="1">The sequence shown here is derived from an EMBL/GenBank/DDBJ whole genome shotgun (WGS) entry which is preliminary data.</text>
</comment>
<sequence>PTTLETAPAAPWAPLGAINGDGLVVGFEEDSEEFIPWGYTTAFRKITTSSSRTFSATLWETLRPAVLSLMYRIPAADLTPEQATGLVTFAETASPQPDRRAFLWDVYDGPHIHRYYIPEGEVTDRGDVTHATTEMRGFELTFSAYPDAAGNTIYHTLLGVQEGGTSS</sequence>
<dbReference type="Pfam" id="PF25681">
    <property type="entry name" value="Phage_TTP_17"/>
    <property type="match status" value="1"/>
</dbReference>
<evidence type="ECO:0000313" key="1">
    <source>
        <dbReference type="EMBL" id="MEE2054649.1"/>
    </source>
</evidence>
<dbReference type="InterPro" id="IPR058154">
    <property type="entry name" value="Bxb1_TTP-like"/>
</dbReference>
<dbReference type="RefSeq" id="WP_330161478.1">
    <property type="nucleotide sequence ID" value="NZ_JAUUCC010000123.1"/>
</dbReference>
<name>A0ABU7KZE1_9ACTN</name>
<protein>
    <submittedName>
        <fullName evidence="1">Uncharacterized protein</fullName>
    </submittedName>
</protein>
<reference evidence="1 2" key="1">
    <citation type="submission" date="2023-07" db="EMBL/GenBank/DDBJ databases">
        <authorList>
            <person name="Girao M."/>
            <person name="Carvalho M.F."/>
        </authorList>
    </citation>
    <scope>NUCLEOTIDE SEQUENCE [LARGE SCALE GENOMIC DNA]</scope>
    <source>
        <strain evidence="1 2">66/93</strain>
    </source>
</reference>
<organism evidence="1 2">
    <name type="scientific">Nocardiopsis tropica</name>
    <dbReference type="NCBI Taxonomy" id="109330"/>
    <lineage>
        <taxon>Bacteria</taxon>
        <taxon>Bacillati</taxon>
        <taxon>Actinomycetota</taxon>
        <taxon>Actinomycetes</taxon>
        <taxon>Streptosporangiales</taxon>
        <taxon>Nocardiopsidaceae</taxon>
        <taxon>Nocardiopsis</taxon>
    </lineage>
</organism>
<feature type="non-terminal residue" evidence="1">
    <location>
        <position position="1"/>
    </location>
</feature>
<accession>A0ABU7KZE1</accession>
<dbReference type="Proteomes" id="UP001348641">
    <property type="component" value="Unassembled WGS sequence"/>
</dbReference>